<dbReference type="SUPFAM" id="SSF47762">
    <property type="entry name" value="PAH2 domain"/>
    <property type="match status" value="2"/>
</dbReference>
<protein>
    <recommendedName>
        <fullName evidence="10">GON-4-like protein</fullName>
    </recommendedName>
    <alternativeName>
        <fullName evidence="11">GON-4 homolog</fullName>
    </alternativeName>
</protein>
<dbReference type="GO" id="GO:0006355">
    <property type="term" value="P:regulation of DNA-templated transcription"/>
    <property type="evidence" value="ECO:0007669"/>
    <property type="project" value="InterPro"/>
</dbReference>
<dbReference type="PROSITE" id="PS51477">
    <property type="entry name" value="PAH"/>
    <property type="match status" value="1"/>
</dbReference>
<feature type="compositionally biased region" description="Basic residues" evidence="13">
    <location>
        <begin position="1550"/>
        <end position="1561"/>
    </location>
</feature>
<evidence type="ECO:0000256" key="6">
    <source>
        <dbReference type="ARBA" id="ARBA00023163"/>
    </source>
</evidence>
<evidence type="ECO:0000313" key="14">
    <source>
        <dbReference type="EMBL" id="KAG5264285.1"/>
    </source>
</evidence>
<feature type="compositionally biased region" description="Low complexity" evidence="13">
    <location>
        <begin position="1201"/>
        <end position="1214"/>
    </location>
</feature>
<accession>A0AAV6FNH7</accession>
<feature type="region of interest" description="Disordered" evidence="13">
    <location>
        <begin position="253"/>
        <end position="364"/>
    </location>
</feature>
<feature type="region of interest" description="Disordered" evidence="13">
    <location>
        <begin position="1"/>
        <end position="176"/>
    </location>
</feature>
<feature type="compositionally biased region" description="Pro residues" evidence="13">
    <location>
        <begin position="874"/>
        <end position="885"/>
    </location>
</feature>
<evidence type="ECO:0000256" key="11">
    <source>
        <dbReference type="ARBA" id="ARBA00078967"/>
    </source>
</evidence>
<feature type="region of interest" description="Disordered" evidence="13">
    <location>
        <begin position="1663"/>
        <end position="1689"/>
    </location>
</feature>
<organism evidence="14 15">
    <name type="scientific">Alosa alosa</name>
    <name type="common">allis shad</name>
    <dbReference type="NCBI Taxonomy" id="278164"/>
    <lineage>
        <taxon>Eukaryota</taxon>
        <taxon>Metazoa</taxon>
        <taxon>Chordata</taxon>
        <taxon>Craniata</taxon>
        <taxon>Vertebrata</taxon>
        <taxon>Euteleostomi</taxon>
        <taxon>Actinopterygii</taxon>
        <taxon>Neopterygii</taxon>
        <taxon>Teleostei</taxon>
        <taxon>Clupei</taxon>
        <taxon>Clupeiformes</taxon>
        <taxon>Clupeoidei</taxon>
        <taxon>Clupeidae</taxon>
        <taxon>Alosa</taxon>
    </lineage>
</organism>
<comment type="subunit">
    <text evidence="9">Found in a complex with YY1, SIN3A and HDAC1.</text>
</comment>
<evidence type="ECO:0000256" key="5">
    <source>
        <dbReference type="ARBA" id="ARBA00023015"/>
    </source>
</evidence>
<feature type="region of interest" description="Disordered" evidence="13">
    <location>
        <begin position="904"/>
        <end position="927"/>
    </location>
</feature>
<dbReference type="GO" id="GO:0005634">
    <property type="term" value="C:nucleus"/>
    <property type="evidence" value="ECO:0007669"/>
    <property type="project" value="UniProtKB-SubCell"/>
</dbReference>
<feature type="compositionally biased region" description="Basic and acidic residues" evidence="13">
    <location>
        <begin position="1523"/>
        <end position="1532"/>
    </location>
</feature>
<dbReference type="Pfam" id="PF21227">
    <property type="entry name" value="Myb_DNA-binding_7"/>
    <property type="match status" value="1"/>
</dbReference>
<evidence type="ECO:0000256" key="12">
    <source>
        <dbReference type="PROSITE-ProRule" id="PRU00810"/>
    </source>
</evidence>
<comment type="subcellular location">
    <subcellularLocation>
        <location evidence="1 12">Nucleus</location>
    </subcellularLocation>
</comment>
<feature type="compositionally biased region" description="Basic and acidic residues" evidence="13">
    <location>
        <begin position="1272"/>
        <end position="1286"/>
    </location>
</feature>
<keyword evidence="15" id="KW-1185">Reference proteome</keyword>
<dbReference type="GO" id="GO:0003712">
    <property type="term" value="F:transcription coregulator activity"/>
    <property type="evidence" value="ECO:0007669"/>
    <property type="project" value="TreeGrafter"/>
</dbReference>
<feature type="compositionally biased region" description="Basic and acidic residues" evidence="13">
    <location>
        <begin position="804"/>
        <end position="815"/>
    </location>
</feature>
<dbReference type="CDD" id="cd12202">
    <property type="entry name" value="CASP8AP2"/>
    <property type="match status" value="1"/>
</dbReference>
<feature type="compositionally biased region" description="Pro residues" evidence="13">
    <location>
        <begin position="341"/>
        <end position="358"/>
    </location>
</feature>
<feature type="compositionally biased region" description="Acidic residues" evidence="13">
    <location>
        <begin position="268"/>
        <end position="299"/>
    </location>
</feature>
<feature type="compositionally biased region" description="Basic residues" evidence="13">
    <location>
        <begin position="1"/>
        <end position="10"/>
    </location>
</feature>
<dbReference type="InterPro" id="IPR049257">
    <property type="entry name" value="Gon4l/CASP8AP2_myb-like"/>
</dbReference>
<evidence type="ECO:0000256" key="2">
    <source>
        <dbReference type="ARBA" id="ARBA00022491"/>
    </source>
</evidence>
<feature type="region of interest" description="Disordered" evidence="13">
    <location>
        <begin position="1110"/>
        <end position="1356"/>
    </location>
</feature>
<evidence type="ECO:0000256" key="4">
    <source>
        <dbReference type="ARBA" id="ARBA00022737"/>
    </source>
</evidence>
<feature type="region of interest" description="Disordered" evidence="13">
    <location>
        <begin position="794"/>
        <end position="815"/>
    </location>
</feature>
<comment type="caution">
    <text evidence="14">The sequence shown here is derived from an EMBL/GenBank/DDBJ whole genome shotgun (WGS) entry which is preliminary data.</text>
</comment>
<dbReference type="Proteomes" id="UP000823561">
    <property type="component" value="Chromosome 20"/>
</dbReference>
<keyword evidence="4" id="KW-0677">Repeat</keyword>
<evidence type="ECO:0000256" key="13">
    <source>
        <dbReference type="SAM" id="MobiDB-lite"/>
    </source>
</evidence>
<evidence type="ECO:0000256" key="9">
    <source>
        <dbReference type="ARBA" id="ARBA00064584"/>
    </source>
</evidence>
<dbReference type="PANTHER" id="PTHR16088">
    <property type="entry name" value="YY1 ASSOCIATED PROTEIN-RELATED"/>
    <property type="match status" value="1"/>
</dbReference>
<dbReference type="FunFam" id="1.10.10.60:FF:000191">
    <property type="entry name" value="GON-4-like protein isoform X1"/>
    <property type="match status" value="1"/>
</dbReference>
<keyword evidence="2" id="KW-0678">Repressor</keyword>
<feature type="region of interest" description="Disordered" evidence="13">
    <location>
        <begin position="1523"/>
        <end position="1577"/>
    </location>
</feature>
<evidence type="ECO:0000256" key="10">
    <source>
        <dbReference type="ARBA" id="ARBA00072086"/>
    </source>
</evidence>
<dbReference type="InterPro" id="IPR003822">
    <property type="entry name" value="PAH"/>
</dbReference>
<dbReference type="EMBL" id="JADWDJ010000020">
    <property type="protein sequence ID" value="KAG5264285.1"/>
    <property type="molecule type" value="Genomic_DNA"/>
</dbReference>
<feature type="compositionally biased region" description="Acidic residues" evidence="13">
    <location>
        <begin position="1252"/>
        <end position="1261"/>
    </location>
</feature>
<feature type="compositionally biased region" description="Basic and acidic residues" evidence="13">
    <location>
        <begin position="1222"/>
        <end position="1251"/>
    </location>
</feature>
<dbReference type="FunFam" id="1.20.1160.11:FF:000006">
    <property type="entry name" value="GON-4-like protein isoform X1"/>
    <property type="match status" value="1"/>
</dbReference>
<feature type="compositionally biased region" description="Acidic residues" evidence="13">
    <location>
        <begin position="511"/>
        <end position="530"/>
    </location>
</feature>
<dbReference type="Pfam" id="PF02671">
    <property type="entry name" value="PAH"/>
    <property type="match status" value="2"/>
</dbReference>
<dbReference type="PANTHER" id="PTHR16088:SF3">
    <property type="entry name" value="GON-4-LIKE PROTEIN"/>
    <property type="match status" value="1"/>
</dbReference>
<dbReference type="InterPro" id="IPR009057">
    <property type="entry name" value="Homeodomain-like_sf"/>
</dbReference>
<evidence type="ECO:0000256" key="1">
    <source>
        <dbReference type="ARBA" id="ARBA00004123"/>
    </source>
</evidence>
<keyword evidence="3" id="KW-0597">Phosphoprotein</keyword>
<proteinExistence type="predicted"/>
<keyword evidence="7 12" id="KW-0539">Nucleus</keyword>
<feature type="compositionally biased region" description="Basic residues" evidence="13">
    <location>
        <begin position="126"/>
        <end position="141"/>
    </location>
</feature>
<gene>
    <name evidence="14" type="ORF">AALO_G00252010</name>
</gene>
<feature type="compositionally biased region" description="Polar residues" evidence="13">
    <location>
        <begin position="49"/>
        <end position="59"/>
    </location>
</feature>
<feature type="compositionally biased region" description="Acidic residues" evidence="13">
    <location>
        <begin position="1165"/>
        <end position="1195"/>
    </location>
</feature>
<feature type="region of interest" description="Disordered" evidence="13">
    <location>
        <begin position="511"/>
        <end position="533"/>
    </location>
</feature>
<feature type="compositionally biased region" description="Acidic residues" evidence="13">
    <location>
        <begin position="145"/>
        <end position="169"/>
    </location>
</feature>
<evidence type="ECO:0000313" key="15">
    <source>
        <dbReference type="Proteomes" id="UP000823561"/>
    </source>
</evidence>
<dbReference type="Gene3D" id="1.10.10.60">
    <property type="entry name" value="Homeodomain-like"/>
    <property type="match status" value="1"/>
</dbReference>
<feature type="compositionally biased region" description="Gly residues" evidence="13">
    <location>
        <begin position="1147"/>
        <end position="1157"/>
    </location>
</feature>
<evidence type="ECO:0000256" key="7">
    <source>
        <dbReference type="ARBA" id="ARBA00023242"/>
    </source>
</evidence>
<comment type="function">
    <text evidence="8">Has transcriptional repressor activity, probably as part of a complex with YY1, SIN3A and HDAC1. Required for B cell lymphopoiesis.</text>
</comment>
<dbReference type="InterPro" id="IPR052435">
    <property type="entry name" value="YY1-Transcr_Regul"/>
</dbReference>
<sequence length="1689" mass="186745">MSLPRKRKAGTLKPGSIRSKSLRSAEGECGTVLPADECGTVLPADVLPQTPTHRAQSSKVAKEGDSEGQLWRRSPRLQGLSPASFPEGLTQIDRDHAEGPSEGEAEGQEAEQALVITLDESEGHGRGRRSGRRKGGGKRRRANDPLEEETQVQEEQEEGGEEEEQEEVQPELQIDRELDRDLENKSRQHRLTSANVRSIIHEVITNEHVVAMMKAAINETEPVPVFEPKMTRSKLKEVVERGVVIPTWNISPIKKPSEAKAPQFVDIPLEEEDSSDEEYCPDDDDEDETAEETLLESDLESTASSPRGSRSIHRVHDEDRNSGSHQLSRRSGHVRVEVVPMGPPPPPQPAPGPPAPPRPSRESSFMEKLHAVDEELAFSSHCIEPYQTLGGGGAEGVMAFRTRSKRPLRDVPLEELEAELRAPDFTPDLYDMFSAHEDREWTHWLQGLMSSMSNEEEVDDDDDPEYNFLADTDEPDVEDYRNDRAVRITKKEVNELMEELFETFQEDLAVPEEEEVHEEVEEEEEKEEDTVPAAPPTVSILHTVQYENPLADVLNESYRTVREQLAALRRRRALLESRGIAWPPPSSEPPPPPLLLTHTQKLHLQQQVQQHVQLLTQVIMLCSPVDRLKTETSTARQFLHVQLLTQVIMLCSPVDRLKTETSTARQFLASLPSTHPVPNKPTSGRRFPILPPHLAWLMATRPAFMYPELLPHVSLDPAHHASSTSKIKSFTLAEDCLIVLGHKHFSGTARPLKMAAHYLLAAKTVTEINKHVYDVSHRLPNHVVTSYFQQKKVPSMPQPCRQVEPSDRRPPVEKDENTMPLWLWKSLQAIYKAVQHHAGHQGGLSGELAPRSSPAEGEVLSSEPPASSSCPKTLLPPPPPRPYSFPPGTRYPASLPERLVMQPSGFKWVPSPPRPRACQSKPRRPQRRQRLFTATWRQEGKLQPIQPAPSPSLTPPIPRALAGRGATVCVRGRGGPVCVRGRGGSVCVRARGGSVCVTGQGGPLVGSITPTLGLGGLILNLPVSAPLVCPTPPAMPPALGLAPLAPRATPLGKSVVSQHCSTLMGLHKLPTFPSAHSVTQVPQLVLVPSGLLLPNPTPLPLATAAKAQARTLRRSNQSQKEVQGEVWHVPTEEAQGTVRMEPQAIAGAGGGAGGGGPSEKRTIVPEEEEAEEEEGQREEEEVEEEEGYGSGEGDEGPFLMLSESSGSPTPSLSSCTDAMVTEIDREDSHSEATEGRTEEDAGNRRTQKEGGDGEAERDEETIERLSWLAWEGRCDAEKRSGEEKSLKKTSSASVLDPDGERAPSSGDKWTAAREVGFEEAPVPLSEDAGVNDDPQKDAGIDDDPRKDAGIDDDPRKETKEVAFAQAYLEKVREALQVVPGKVEEFLGVLNVFEREPEGRTPVELYQRLRPLLQHWPELLQDFAAFLQPEQAHQCGLLVEQQAFERSRRFLRQLELSFGESSTLYRKVVKILRGGTNHGGIVEVKAQISTLLGSHSHLLEEFWVFFHQLYPQVSESPQLEEKKCPNAEAEHQDNQPITSLIHAQEEDHRNSRPRSLGRRKRLVFPDTLDTGNTRERLPAQQSLLQDAENAASDPEIVCAKNISLMPSGERVVLWTREADRAILTACQQKGANQKTFSAVSAQLGNKTANEVCSRFHDLMRLFHTSSKQRSSESDSDTDTDTSSSSKDEPD</sequence>
<feature type="compositionally biased region" description="Basic and acidic residues" evidence="13">
    <location>
        <begin position="1333"/>
        <end position="1356"/>
    </location>
</feature>
<dbReference type="SUPFAM" id="SSF46689">
    <property type="entry name" value="Homeodomain-like"/>
    <property type="match status" value="1"/>
</dbReference>
<keyword evidence="6" id="KW-0804">Transcription</keyword>
<reference evidence="14" key="1">
    <citation type="submission" date="2020-10" db="EMBL/GenBank/DDBJ databases">
        <title>Chromosome-scale genome assembly of the Allis shad, Alosa alosa.</title>
        <authorList>
            <person name="Margot Z."/>
            <person name="Christophe K."/>
            <person name="Cabau C."/>
            <person name="Louis A."/>
            <person name="Berthelot C."/>
            <person name="Parey E."/>
            <person name="Roest Crollius H."/>
            <person name="Montfort J."/>
            <person name="Robinson-Rechavi M."/>
            <person name="Bucao C."/>
            <person name="Bouchez O."/>
            <person name="Gislard M."/>
            <person name="Lluch J."/>
            <person name="Milhes M."/>
            <person name="Lampietro C."/>
            <person name="Lopez Roques C."/>
            <person name="Donnadieu C."/>
            <person name="Braasch I."/>
            <person name="Desvignes T."/>
            <person name="Postlethwait J."/>
            <person name="Bobe J."/>
            <person name="Guiguen Y."/>
        </authorList>
    </citation>
    <scope>NUCLEOTIDE SEQUENCE</scope>
    <source>
        <strain evidence="14">M-15738</strain>
        <tissue evidence="14">Blood</tissue>
    </source>
</reference>
<keyword evidence="5" id="KW-0805">Transcription regulation</keyword>
<name>A0AAV6FNH7_9TELE</name>
<evidence type="ECO:0000256" key="3">
    <source>
        <dbReference type="ARBA" id="ARBA00022553"/>
    </source>
</evidence>
<evidence type="ECO:0000256" key="8">
    <source>
        <dbReference type="ARBA" id="ARBA00058628"/>
    </source>
</evidence>
<feature type="region of interest" description="Disordered" evidence="13">
    <location>
        <begin position="838"/>
        <end position="890"/>
    </location>
</feature>
<dbReference type="InterPro" id="IPR036600">
    <property type="entry name" value="PAH_sf"/>
</dbReference>
<dbReference type="Gene3D" id="1.20.1160.11">
    <property type="entry name" value="Paired amphipathic helix"/>
    <property type="match status" value="1"/>
</dbReference>